<dbReference type="SUPFAM" id="SSF53756">
    <property type="entry name" value="UDP-Glycosyltransferase/glycogen phosphorylase"/>
    <property type="match status" value="1"/>
</dbReference>
<protein>
    <submittedName>
        <fullName evidence="5">Glycosyltransferase family 10 (Fucosyltransferase) C-term</fullName>
    </submittedName>
</protein>
<dbReference type="Proteomes" id="UP000199524">
    <property type="component" value="Chromosome I"/>
</dbReference>
<dbReference type="AlphaFoldDB" id="A0A1H1RHD1"/>
<dbReference type="GeneID" id="300206330"/>
<organism evidence="5 6">
    <name type="scientific">Pseudomonas asplenii</name>
    <dbReference type="NCBI Taxonomy" id="53407"/>
    <lineage>
        <taxon>Bacteria</taxon>
        <taxon>Pseudomonadati</taxon>
        <taxon>Pseudomonadota</taxon>
        <taxon>Gammaproteobacteria</taxon>
        <taxon>Pseudomonadales</taxon>
        <taxon>Pseudomonadaceae</taxon>
        <taxon>Pseudomonas</taxon>
    </lineage>
</organism>
<dbReference type="GO" id="GO:0008417">
    <property type="term" value="F:fucosyltransferase activity"/>
    <property type="evidence" value="ECO:0007669"/>
    <property type="project" value="InterPro"/>
</dbReference>
<evidence type="ECO:0000256" key="2">
    <source>
        <dbReference type="ARBA" id="ARBA00022676"/>
    </source>
</evidence>
<evidence type="ECO:0000256" key="1">
    <source>
        <dbReference type="ARBA" id="ARBA00008919"/>
    </source>
</evidence>
<dbReference type="Gene3D" id="3.40.50.11660">
    <property type="entry name" value="Glycosyl transferase family 10, C-terminal domain"/>
    <property type="match status" value="1"/>
</dbReference>
<evidence type="ECO:0000256" key="3">
    <source>
        <dbReference type="ARBA" id="ARBA00022679"/>
    </source>
</evidence>
<dbReference type="InterPro" id="IPR001503">
    <property type="entry name" value="Glyco_trans_10"/>
</dbReference>
<dbReference type="RefSeq" id="WP_090203329.1">
    <property type="nucleotide sequence ID" value="NZ_LT629777.1"/>
</dbReference>
<name>A0A1H1RHD1_9PSED</name>
<gene>
    <name evidence="5" type="ORF">SAMN05216598_1312</name>
</gene>
<dbReference type="PANTHER" id="PTHR11929:SF194">
    <property type="entry name" value="ALPHA-(1,3)-FUCOSYLTRANSFERASE 10"/>
    <property type="match status" value="1"/>
</dbReference>
<proteinExistence type="inferred from homology"/>
<dbReference type="InterPro" id="IPR055270">
    <property type="entry name" value="Glyco_tran_10_C"/>
</dbReference>
<keyword evidence="2 5" id="KW-0328">Glycosyltransferase</keyword>
<evidence type="ECO:0000313" key="6">
    <source>
        <dbReference type="Proteomes" id="UP000199524"/>
    </source>
</evidence>
<comment type="similarity">
    <text evidence="1">Belongs to the glycosyltransferase 10 family.</text>
</comment>
<dbReference type="GO" id="GO:0016020">
    <property type="term" value="C:membrane"/>
    <property type="evidence" value="ECO:0007669"/>
    <property type="project" value="InterPro"/>
</dbReference>
<keyword evidence="3 5" id="KW-0808">Transferase</keyword>
<evidence type="ECO:0000313" key="5">
    <source>
        <dbReference type="EMBL" id="SDS35151.1"/>
    </source>
</evidence>
<dbReference type="PANTHER" id="PTHR11929">
    <property type="entry name" value="ALPHA- 1,3 -FUCOSYLTRANSFERASE"/>
    <property type="match status" value="1"/>
</dbReference>
<keyword evidence="6" id="KW-1185">Reference proteome</keyword>
<dbReference type="Pfam" id="PF00852">
    <property type="entry name" value="Glyco_transf_10"/>
    <property type="match status" value="1"/>
</dbReference>
<dbReference type="EMBL" id="LT629777">
    <property type="protein sequence ID" value="SDS35151.1"/>
    <property type="molecule type" value="Genomic_DNA"/>
</dbReference>
<evidence type="ECO:0000259" key="4">
    <source>
        <dbReference type="Pfam" id="PF00852"/>
    </source>
</evidence>
<sequence>MKKASFGIDGFYQQNRIFDLDDAIANRDDFLHAFFSLKAELFSLGYDLATSDINKIEDSEFVIYLDMPTVLPDIEARSKSYLLIFESEIIRPDNWDLEKHKYFSKIFTWHDEFVDGIKYFKMNFSHKFPEVIGGGGGNKRKLCALIAGNKKVSHPLELYSERVNAINWFEKNHVNDFDLYGVGWDHYRFSGVKLVRALNRIKPLTRWLAPKLRSYQGMVVRKKDVLENYRFAICYENGRDIPGYITEKIFDCFFAGCVPVYWGANNVREHIPGSCFIDRTQFSSYEDLYDFMVNMSGDQYSEYQRAIEKFLKSESADQFRSGTFARVVSRIVSNDR</sequence>
<accession>A0A1H1RHD1</accession>
<dbReference type="InterPro" id="IPR038577">
    <property type="entry name" value="GT10-like_C_sf"/>
</dbReference>
<feature type="domain" description="Fucosyltransferase C-terminal" evidence="4">
    <location>
        <begin position="223"/>
        <end position="304"/>
    </location>
</feature>
<reference evidence="6" key="1">
    <citation type="submission" date="2016-10" db="EMBL/GenBank/DDBJ databases">
        <authorList>
            <person name="Varghese N."/>
            <person name="Submissions S."/>
        </authorList>
    </citation>
    <scope>NUCLEOTIDE SEQUENCE [LARGE SCALE GENOMIC DNA]</scope>
    <source>
        <strain evidence="6">ATCC 23835</strain>
    </source>
</reference>